<dbReference type="GO" id="GO:0006415">
    <property type="term" value="P:translational termination"/>
    <property type="evidence" value="ECO:0007669"/>
    <property type="project" value="UniProtKB-UniRule"/>
</dbReference>
<comment type="similarity">
    <text evidence="2 5">Belongs to the RRF family.</text>
</comment>
<reference evidence="8 9" key="2">
    <citation type="submission" date="2024-06" db="EMBL/GenBank/DDBJ databases">
        <title>Caproicibacterium argilliputei sp. nov, a novel caproic acid producing anaerobic bacterium isolated from pit mud.</title>
        <authorList>
            <person name="Xia S."/>
        </authorList>
    </citation>
    <scope>NUCLEOTIDE SEQUENCE [LARGE SCALE GENOMIC DNA]</scope>
    <source>
        <strain evidence="8 9">ZCY20-5</strain>
    </source>
</reference>
<dbReference type="KEGG" id="carl:PXC00_06860"/>
<dbReference type="InterPro" id="IPR002661">
    <property type="entry name" value="Ribosome_recyc_fac"/>
</dbReference>
<dbReference type="Proteomes" id="UP001300604">
    <property type="component" value="Chromosome"/>
</dbReference>
<dbReference type="GO" id="GO:0005737">
    <property type="term" value="C:cytoplasm"/>
    <property type="evidence" value="ECO:0007669"/>
    <property type="project" value="UniProtKB-SubCell"/>
</dbReference>
<keyword evidence="6" id="KW-0175">Coiled coil</keyword>
<evidence type="ECO:0000256" key="5">
    <source>
        <dbReference type="HAMAP-Rule" id="MF_00040"/>
    </source>
</evidence>
<dbReference type="SUPFAM" id="SSF55194">
    <property type="entry name" value="Ribosome recycling factor, RRF"/>
    <property type="match status" value="1"/>
</dbReference>
<dbReference type="InterPro" id="IPR036191">
    <property type="entry name" value="RRF_sf"/>
</dbReference>
<dbReference type="PANTHER" id="PTHR20982">
    <property type="entry name" value="RIBOSOME RECYCLING FACTOR"/>
    <property type="match status" value="1"/>
</dbReference>
<feature type="domain" description="Ribosome recycling factor" evidence="7">
    <location>
        <begin position="20"/>
        <end position="182"/>
    </location>
</feature>
<dbReference type="RefSeq" id="WP_275846338.1">
    <property type="nucleotide sequence ID" value="NZ_CP135996.1"/>
</dbReference>
<evidence type="ECO:0000313" key="9">
    <source>
        <dbReference type="Proteomes" id="UP001300604"/>
    </source>
</evidence>
<dbReference type="HAMAP" id="MF_00040">
    <property type="entry name" value="RRF"/>
    <property type="match status" value="1"/>
</dbReference>
<protein>
    <recommendedName>
        <fullName evidence="5">Ribosome-recycling factor</fullName>
        <shortName evidence="5">RRF</shortName>
    </recommendedName>
    <alternativeName>
        <fullName evidence="5">Ribosome-releasing factor</fullName>
    </alternativeName>
</protein>
<reference evidence="9" key="3">
    <citation type="submission" date="2024-06" db="EMBL/GenBank/DDBJ databases">
        <authorList>
            <person name="Zeng C."/>
        </authorList>
    </citation>
    <scope>NUCLEOTIDE SEQUENCE [LARGE SCALE GENOMIC DNA]</scope>
    <source>
        <strain evidence="9">ZCY20-5</strain>
    </source>
</reference>
<sequence length="184" mass="20731">MKEVLKAAETKMQKSINVLHEEYIEIRAGRANPNVLNKVTVDYYGAPTPINQLAAVAVSEARVLTIQPWDPSVCRLIEKAIQTSDIGINPQSDGKIIRMIFPALTEDRRKDIAKDIGKMAEEAKVAVRSIRRDAMDKLKAMKKDGELAEDDLKNAEKQTQDLTDKYCKEADSLCTEKRKEIMEL</sequence>
<dbReference type="Gene3D" id="3.30.1360.40">
    <property type="match status" value="1"/>
</dbReference>
<keyword evidence="4 5" id="KW-0648">Protein biosynthesis</keyword>
<feature type="coiled-coil region" evidence="6">
    <location>
        <begin position="138"/>
        <end position="165"/>
    </location>
</feature>
<organism evidence="8 9">
    <name type="scientific">Caproicibacterium argilliputei</name>
    <dbReference type="NCBI Taxonomy" id="3030016"/>
    <lineage>
        <taxon>Bacteria</taxon>
        <taxon>Bacillati</taxon>
        <taxon>Bacillota</taxon>
        <taxon>Clostridia</taxon>
        <taxon>Eubacteriales</taxon>
        <taxon>Oscillospiraceae</taxon>
        <taxon>Caproicibacterium</taxon>
    </lineage>
</organism>
<evidence type="ECO:0000256" key="2">
    <source>
        <dbReference type="ARBA" id="ARBA00005912"/>
    </source>
</evidence>
<name>A0AA97H2F4_9FIRM</name>
<dbReference type="NCBIfam" id="TIGR00496">
    <property type="entry name" value="frr"/>
    <property type="match status" value="1"/>
</dbReference>
<dbReference type="InterPro" id="IPR023584">
    <property type="entry name" value="Ribosome_recyc_fac_dom"/>
</dbReference>
<dbReference type="Pfam" id="PF01765">
    <property type="entry name" value="RRF"/>
    <property type="match status" value="1"/>
</dbReference>
<dbReference type="CDD" id="cd00520">
    <property type="entry name" value="RRF"/>
    <property type="match status" value="1"/>
</dbReference>
<keyword evidence="9" id="KW-1185">Reference proteome</keyword>
<dbReference type="GO" id="GO:0043023">
    <property type="term" value="F:ribosomal large subunit binding"/>
    <property type="evidence" value="ECO:0007669"/>
    <property type="project" value="TreeGrafter"/>
</dbReference>
<evidence type="ECO:0000256" key="3">
    <source>
        <dbReference type="ARBA" id="ARBA00022490"/>
    </source>
</evidence>
<proteinExistence type="inferred from homology"/>
<evidence type="ECO:0000259" key="7">
    <source>
        <dbReference type="Pfam" id="PF01765"/>
    </source>
</evidence>
<dbReference type="AlphaFoldDB" id="A0AA97H2F4"/>
<evidence type="ECO:0000256" key="6">
    <source>
        <dbReference type="SAM" id="Coils"/>
    </source>
</evidence>
<dbReference type="FunFam" id="3.30.1360.40:FF:000001">
    <property type="entry name" value="Ribosome-recycling factor"/>
    <property type="match status" value="1"/>
</dbReference>
<gene>
    <name evidence="5 8" type="primary">frr</name>
    <name evidence="8" type="ORF">PXC00_06860</name>
</gene>
<dbReference type="FunFam" id="1.10.132.20:FF:000001">
    <property type="entry name" value="Ribosome-recycling factor"/>
    <property type="match status" value="1"/>
</dbReference>
<dbReference type="Gene3D" id="1.10.132.20">
    <property type="entry name" value="Ribosome-recycling factor"/>
    <property type="match status" value="1"/>
</dbReference>
<keyword evidence="3 5" id="KW-0963">Cytoplasm</keyword>
<comment type="subcellular location">
    <subcellularLocation>
        <location evidence="1 5">Cytoplasm</location>
    </subcellularLocation>
</comment>
<dbReference type="EMBL" id="CP135996">
    <property type="protein sequence ID" value="WOC33583.1"/>
    <property type="molecule type" value="Genomic_DNA"/>
</dbReference>
<accession>A0AA97H2F4</accession>
<comment type="function">
    <text evidence="5">Responsible for the release of ribosomes from messenger RNA at the termination of protein biosynthesis. May increase the efficiency of translation by recycling ribosomes from one round of translation to another.</text>
</comment>
<dbReference type="PANTHER" id="PTHR20982:SF3">
    <property type="entry name" value="MITOCHONDRIAL RIBOSOME RECYCLING FACTOR PSEUDO 1"/>
    <property type="match status" value="1"/>
</dbReference>
<evidence type="ECO:0000256" key="4">
    <source>
        <dbReference type="ARBA" id="ARBA00022917"/>
    </source>
</evidence>
<evidence type="ECO:0000256" key="1">
    <source>
        <dbReference type="ARBA" id="ARBA00004496"/>
    </source>
</evidence>
<reference evidence="9" key="1">
    <citation type="submission" date="2024-06" db="EMBL/GenBank/DDBJ databases">
        <title>Caproicibacterium argilliputei sp. nov, a novel caproic acid producing anaerobic bacterium isolated from pit mud.</title>
        <authorList>
            <person name="Zeng C."/>
        </authorList>
    </citation>
    <scope>NUCLEOTIDE SEQUENCE [LARGE SCALE GENOMIC DNA]</scope>
    <source>
        <strain evidence="9">ZCY20-5</strain>
    </source>
</reference>
<evidence type="ECO:0000313" key="8">
    <source>
        <dbReference type="EMBL" id="WOC33583.1"/>
    </source>
</evidence>